<dbReference type="PANTHER" id="PTHR13009">
    <property type="entry name" value="HEAT SHOCK PROTEIN 90 HSP90 CO-CHAPERONE AHA-1"/>
    <property type="match status" value="1"/>
</dbReference>
<evidence type="ECO:0000259" key="3">
    <source>
        <dbReference type="SMART" id="SM01000"/>
    </source>
</evidence>
<dbReference type="GO" id="GO:0005829">
    <property type="term" value="C:cytosol"/>
    <property type="evidence" value="ECO:0007669"/>
    <property type="project" value="TreeGrafter"/>
</dbReference>
<dbReference type="InterPro" id="IPR023393">
    <property type="entry name" value="START-like_dom_sf"/>
</dbReference>
<sequence length="337" mass="39301">MAKWDERDPRWIVEEREDAKNVNNWHWTERDVSDWSRLKLKTLFSQLSLGSPDETAITITEVDKISGEASINNRKGKLLFFYEWTIKLQFKAESADKEVTGYVTLIGLSFENTTDEIELEFERKEVEIEDLFNEAREIFIHKERHKLIEIAEKYKELLRTDATAGMQYTPKSDNSISTPELKPKVKSNSVPSKQSQVLQQETTTINLKEKFLASSQDIYECFTDAGRINAYTQRPCQLDVRVDGNFSMMDGIISGRFCKLIEGELIEQEWRMSDWPQDSFSYLQLKLEKTTEGCKLYLKQNNVPFKSAERTTQGWKQQIFQRIRMTFGYGVSPSFSL</sequence>
<keyword evidence="5" id="KW-1185">Reference proteome</keyword>
<dbReference type="GO" id="GO:0006457">
    <property type="term" value="P:protein folding"/>
    <property type="evidence" value="ECO:0007669"/>
    <property type="project" value="TreeGrafter"/>
</dbReference>
<dbReference type="Pfam" id="PF08327">
    <property type="entry name" value="AHSA1"/>
    <property type="match status" value="1"/>
</dbReference>
<dbReference type="CDD" id="cd08892">
    <property type="entry name" value="SRPBCC_Aha1"/>
    <property type="match status" value="1"/>
</dbReference>
<feature type="compositionally biased region" description="Polar residues" evidence="2">
    <location>
        <begin position="169"/>
        <end position="178"/>
    </location>
</feature>
<feature type="region of interest" description="Disordered" evidence="2">
    <location>
        <begin position="168"/>
        <end position="197"/>
    </location>
</feature>
<dbReference type="Gene3D" id="3.15.10.20">
    <property type="entry name" value="Activator of Hsp90 ATPase Aha1, N-terminal domain"/>
    <property type="match status" value="1"/>
</dbReference>
<feature type="domain" description="Activator of Hsp90 ATPase AHSA1-like N-terminal" evidence="3">
    <location>
        <begin position="29"/>
        <end position="163"/>
    </location>
</feature>
<dbReference type="InterPro" id="IPR036338">
    <property type="entry name" value="Aha1"/>
</dbReference>
<dbReference type="GO" id="GO:0051087">
    <property type="term" value="F:protein-folding chaperone binding"/>
    <property type="evidence" value="ECO:0007669"/>
    <property type="project" value="InterPro"/>
</dbReference>
<dbReference type="InterPro" id="IPR015310">
    <property type="entry name" value="AHSA1-like_N"/>
</dbReference>
<dbReference type="PANTHER" id="PTHR13009:SF22">
    <property type="entry name" value="LD43819P"/>
    <property type="match status" value="1"/>
</dbReference>
<dbReference type="GO" id="GO:0001671">
    <property type="term" value="F:ATPase activator activity"/>
    <property type="evidence" value="ECO:0007669"/>
    <property type="project" value="InterPro"/>
</dbReference>
<gene>
    <name evidence="4" type="ORF">LOD99_8325</name>
</gene>
<protein>
    <submittedName>
        <fullName evidence="4">Activator of 90 kDa heat shock protein ATPase-like protein 1 isoform X1</fullName>
    </submittedName>
</protein>
<organism evidence="4 5">
    <name type="scientific">Oopsacas minuta</name>
    <dbReference type="NCBI Taxonomy" id="111878"/>
    <lineage>
        <taxon>Eukaryota</taxon>
        <taxon>Metazoa</taxon>
        <taxon>Porifera</taxon>
        <taxon>Hexactinellida</taxon>
        <taxon>Hexasterophora</taxon>
        <taxon>Lyssacinosida</taxon>
        <taxon>Leucopsacidae</taxon>
        <taxon>Oopsacas</taxon>
    </lineage>
</organism>
<proteinExistence type="inferred from homology"/>
<evidence type="ECO:0000313" key="5">
    <source>
        <dbReference type="Proteomes" id="UP001165289"/>
    </source>
</evidence>
<dbReference type="EMBL" id="JAKMXF010000334">
    <property type="protein sequence ID" value="KAI6647998.1"/>
    <property type="molecule type" value="Genomic_DNA"/>
</dbReference>
<evidence type="ECO:0000256" key="1">
    <source>
        <dbReference type="ARBA" id="ARBA00006817"/>
    </source>
</evidence>
<dbReference type="Proteomes" id="UP001165289">
    <property type="component" value="Unassembled WGS sequence"/>
</dbReference>
<reference evidence="4 5" key="1">
    <citation type="journal article" date="2023" name="BMC Biol.">
        <title>The compact genome of the sponge Oopsacas minuta (Hexactinellida) is lacking key metazoan core genes.</title>
        <authorList>
            <person name="Santini S."/>
            <person name="Schenkelaars Q."/>
            <person name="Jourda C."/>
            <person name="Duchesne M."/>
            <person name="Belahbib H."/>
            <person name="Rocher C."/>
            <person name="Selva M."/>
            <person name="Riesgo A."/>
            <person name="Vervoort M."/>
            <person name="Leys S.P."/>
            <person name="Kodjabachian L."/>
            <person name="Le Bivic A."/>
            <person name="Borchiellini C."/>
            <person name="Claverie J.M."/>
            <person name="Renard E."/>
        </authorList>
    </citation>
    <scope>NUCLEOTIDE SEQUENCE [LARGE SCALE GENOMIC DNA]</scope>
    <source>
        <strain evidence="4">SPO-2</strain>
    </source>
</reference>
<comment type="caution">
    <text evidence="4">The sequence shown here is derived from an EMBL/GenBank/DDBJ whole genome shotgun (WGS) entry which is preliminary data.</text>
</comment>
<dbReference type="Gene3D" id="3.30.530.20">
    <property type="match status" value="1"/>
</dbReference>
<name>A0AAV7JGK3_9METZ</name>
<feature type="compositionally biased region" description="Low complexity" evidence="2">
    <location>
        <begin position="186"/>
        <end position="197"/>
    </location>
</feature>
<dbReference type="SUPFAM" id="SSF103111">
    <property type="entry name" value="Activator of Hsp90 ATPase, Aha1"/>
    <property type="match status" value="1"/>
</dbReference>
<accession>A0AAV7JGK3</accession>
<dbReference type="SUPFAM" id="SSF55961">
    <property type="entry name" value="Bet v1-like"/>
    <property type="match status" value="1"/>
</dbReference>
<dbReference type="Pfam" id="PF09229">
    <property type="entry name" value="Aha1_N"/>
    <property type="match status" value="1"/>
</dbReference>
<keyword evidence="4" id="KW-0346">Stress response</keyword>
<evidence type="ECO:0000313" key="4">
    <source>
        <dbReference type="EMBL" id="KAI6647998.1"/>
    </source>
</evidence>
<dbReference type="SMART" id="SM01000">
    <property type="entry name" value="Aha1_N"/>
    <property type="match status" value="1"/>
</dbReference>
<comment type="similarity">
    <text evidence="1">Belongs to the AHA1 family.</text>
</comment>
<dbReference type="InterPro" id="IPR013538">
    <property type="entry name" value="ASHA1/2-like_C"/>
</dbReference>
<evidence type="ECO:0000256" key="2">
    <source>
        <dbReference type="SAM" id="MobiDB-lite"/>
    </source>
</evidence>
<dbReference type="AlphaFoldDB" id="A0AAV7JGK3"/>